<accession>A0A7X6GXV9</accession>
<dbReference type="InterPro" id="IPR011032">
    <property type="entry name" value="GroES-like_sf"/>
</dbReference>
<dbReference type="CDD" id="cd08267">
    <property type="entry name" value="MDR1"/>
    <property type="match status" value="1"/>
</dbReference>
<name>A0A7X6GXV9_9RHOB</name>
<dbReference type="Gene3D" id="3.40.50.720">
    <property type="entry name" value="NAD(P)-binding Rossmann-like Domain"/>
    <property type="match status" value="1"/>
</dbReference>
<dbReference type="InterPro" id="IPR002364">
    <property type="entry name" value="Quin_OxRdtase/zeta-crystal_CS"/>
</dbReference>
<proteinExistence type="predicted"/>
<dbReference type="InterPro" id="IPR036291">
    <property type="entry name" value="NAD(P)-bd_dom_sf"/>
</dbReference>
<comment type="caution">
    <text evidence="3">The sequence shown here is derived from an EMBL/GenBank/DDBJ whole genome shotgun (WGS) entry which is preliminary data.</text>
</comment>
<dbReference type="InterPro" id="IPR013154">
    <property type="entry name" value="ADH-like_N"/>
</dbReference>
<dbReference type="PANTHER" id="PTHR11695">
    <property type="entry name" value="ALCOHOL DEHYDROGENASE RELATED"/>
    <property type="match status" value="1"/>
</dbReference>
<dbReference type="PANTHER" id="PTHR11695:SF294">
    <property type="entry name" value="RETICULON-4-INTERACTING PROTEIN 1, MITOCHONDRIAL"/>
    <property type="match status" value="1"/>
</dbReference>
<protein>
    <submittedName>
        <fullName evidence="3">NAD(P)-dependent alcohol dehydrogenase</fullName>
    </submittedName>
</protein>
<gene>
    <name evidence="3" type="ORF">HCU73_00970</name>
</gene>
<keyword evidence="1" id="KW-0560">Oxidoreductase</keyword>
<dbReference type="AlphaFoldDB" id="A0A7X6GXV9"/>
<reference evidence="3 4" key="1">
    <citation type="submission" date="2020-04" db="EMBL/GenBank/DDBJ databases">
        <authorList>
            <person name="Yoon J."/>
        </authorList>
    </citation>
    <scope>NUCLEOTIDE SEQUENCE [LARGE SCALE GENOMIC DNA]</scope>
    <source>
        <strain evidence="3 4">KMU-115</strain>
    </source>
</reference>
<feature type="domain" description="Enoyl reductase (ER)" evidence="2">
    <location>
        <begin position="10"/>
        <end position="319"/>
    </location>
</feature>
<dbReference type="SUPFAM" id="SSF50129">
    <property type="entry name" value="GroES-like"/>
    <property type="match status" value="1"/>
</dbReference>
<organism evidence="3 4">
    <name type="scientific">Roseicyclus persicicus</name>
    <dbReference type="NCBI Taxonomy" id="2650661"/>
    <lineage>
        <taxon>Bacteria</taxon>
        <taxon>Pseudomonadati</taxon>
        <taxon>Pseudomonadota</taxon>
        <taxon>Alphaproteobacteria</taxon>
        <taxon>Rhodobacterales</taxon>
        <taxon>Roseobacteraceae</taxon>
        <taxon>Roseicyclus</taxon>
    </lineage>
</organism>
<evidence type="ECO:0000256" key="1">
    <source>
        <dbReference type="ARBA" id="ARBA00023002"/>
    </source>
</evidence>
<dbReference type="Pfam" id="PF13602">
    <property type="entry name" value="ADH_zinc_N_2"/>
    <property type="match status" value="1"/>
</dbReference>
<dbReference type="InterPro" id="IPR020843">
    <property type="entry name" value="ER"/>
</dbReference>
<dbReference type="Pfam" id="PF08240">
    <property type="entry name" value="ADH_N"/>
    <property type="match status" value="1"/>
</dbReference>
<dbReference type="GO" id="GO:0016491">
    <property type="term" value="F:oxidoreductase activity"/>
    <property type="evidence" value="ECO:0007669"/>
    <property type="project" value="UniProtKB-KW"/>
</dbReference>
<evidence type="ECO:0000313" key="4">
    <source>
        <dbReference type="Proteomes" id="UP000526408"/>
    </source>
</evidence>
<dbReference type="EMBL" id="JAAZQQ010000001">
    <property type="protein sequence ID" value="NKX43147.1"/>
    <property type="molecule type" value="Genomic_DNA"/>
</dbReference>
<dbReference type="InterPro" id="IPR050700">
    <property type="entry name" value="YIM1/Zinc_Alcohol_DH_Fams"/>
</dbReference>
<dbReference type="Gene3D" id="3.90.180.10">
    <property type="entry name" value="Medium-chain alcohol dehydrogenases, catalytic domain"/>
    <property type="match status" value="1"/>
</dbReference>
<evidence type="ECO:0000259" key="2">
    <source>
        <dbReference type="SMART" id="SM00829"/>
    </source>
</evidence>
<sequence length="331" mass="34313">MKAAINTRYGGPEVVSLAEIPRPRPGKGEVLVRVAAAGVTTADWRLRAAAFPGAIMATVGRLMFGLFRPRNPVLGSDYAGTVVEVGKGVTDFAPGDRVYGFSGGGAHAEYLVAKAGGAIAPLPAGLSDAEAAALPFGGQTALEFLGRFAAVKPGERVLVLGASGGVGVYAVQVARALGAEVTGVASGGNLALVESLGAAHTVDYRKTDPAGLTGPYDVVFDTIGALDYARAAPMLAPGGRFVPLTYGLRDVWLGRKAKRNGHRQIVAVNGDSREGLDRLSDMVAAGQLRPVIDRVYPFEAIREAHAHVDSRRRKGAVIVTIEPGKAQLKVA</sequence>
<evidence type="ECO:0000313" key="3">
    <source>
        <dbReference type="EMBL" id="NKX43147.1"/>
    </source>
</evidence>
<dbReference type="Proteomes" id="UP000526408">
    <property type="component" value="Unassembled WGS sequence"/>
</dbReference>
<dbReference type="GO" id="GO:0008270">
    <property type="term" value="F:zinc ion binding"/>
    <property type="evidence" value="ECO:0007669"/>
    <property type="project" value="InterPro"/>
</dbReference>
<keyword evidence="4" id="KW-1185">Reference proteome</keyword>
<dbReference type="PROSITE" id="PS01162">
    <property type="entry name" value="QOR_ZETA_CRYSTAL"/>
    <property type="match status" value="1"/>
</dbReference>
<dbReference type="SUPFAM" id="SSF51735">
    <property type="entry name" value="NAD(P)-binding Rossmann-fold domains"/>
    <property type="match status" value="1"/>
</dbReference>
<dbReference type="SMART" id="SM00829">
    <property type="entry name" value="PKS_ER"/>
    <property type="match status" value="1"/>
</dbReference>
<dbReference type="RefSeq" id="WP_168621537.1">
    <property type="nucleotide sequence ID" value="NZ_JAAZQQ010000001.1"/>
</dbReference>